<proteinExistence type="predicted"/>
<evidence type="ECO:0008006" key="4">
    <source>
        <dbReference type="Google" id="ProtNLM"/>
    </source>
</evidence>
<evidence type="ECO:0000313" key="2">
    <source>
        <dbReference type="EMBL" id="OJG19165.1"/>
    </source>
</evidence>
<keyword evidence="3" id="KW-1185">Reference proteome</keyword>
<dbReference type="AlphaFoldDB" id="A0A1L8RHJ0"/>
<dbReference type="Proteomes" id="UP000181884">
    <property type="component" value="Unassembled WGS sequence"/>
</dbReference>
<sequence>MEGVKEMKKLRWQPETAVTMIYWSFTLGIFFVAMIFTLEKTHLYTTSYIILAFFFLFAYLGWNRYLVVGDTLRIKSLLWFHSHTWRPAQVQEIIVAQNHILIRADRNFQLMMRKKTWQEFVAAVQNSPFRDVLTIVTELPEN</sequence>
<accession>A0A1L8RHJ0</accession>
<dbReference type="STRING" id="214095.RU97_GL000736"/>
<evidence type="ECO:0000256" key="1">
    <source>
        <dbReference type="SAM" id="Phobius"/>
    </source>
</evidence>
<dbReference type="EMBL" id="JXKH01000002">
    <property type="protein sequence ID" value="OJG19165.1"/>
    <property type="molecule type" value="Genomic_DNA"/>
</dbReference>
<feature type="transmembrane region" description="Helical" evidence="1">
    <location>
        <begin position="20"/>
        <end position="38"/>
    </location>
</feature>
<keyword evidence="1" id="KW-0472">Membrane</keyword>
<organism evidence="2 3">
    <name type="scientific">Enterococcus canis</name>
    <dbReference type="NCBI Taxonomy" id="214095"/>
    <lineage>
        <taxon>Bacteria</taxon>
        <taxon>Bacillati</taxon>
        <taxon>Bacillota</taxon>
        <taxon>Bacilli</taxon>
        <taxon>Lactobacillales</taxon>
        <taxon>Enterococcaceae</taxon>
        <taxon>Enterococcus</taxon>
    </lineage>
</organism>
<keyword evidence="1" id="KW-1133">Transmembrane helix</keyword>
<reference evidence="2 3" key="1">
    <citation type="submission" date="2014-12" db="EMBL/GenBank/DDBJ databases">
        <title>Draft genome sequences of 29 type strains of Enterococci.</title>
        <authorList>
            <person name="Zhong Z."/>
            <person name="Sun Z."/>
            <person name="Liu W."/>
            <person name="Zhang W."/>
            <person name="Zhang H."/>
        </authorList>
    </citation>
    <scope>NUCLEOTIDE SEQUENCE [LARGE SCALE GENOMIC DNA]</scope>
    <source>
        <strain evidence="2 3">DSM 17029</strain>
    </source>
</reference>
<feature type="transmembrane region" description="Helical" evidence="1">
    <location>
        <begin position="44"/>
        <end position="62"/>
    </location>
</feature>
<keyword evidence="1" id="KW-0812">Transmembrane</keyword>
<dbReference type="Pfam" id="PF17255">
    <property type="entry name" value="EbsA"/>
    <property type="match status" value="1"/>
</dbReference>
<evidence type="ECO:0000313" key="3">
    <source>
        <dbReference type="Proteomes" id="UP000181884"/>
    </source>
</evidence>
<name>A0A1L8RHJ0_9ENTE</name>
<gene>
    <name evidence="2" type="ORF">RU97_GL000736</name>
</gene>
<dbReference type="InterPro" id="IPR020215">
    <property type="entry name" value="EbsA-like"/>
</dbReference>
<protein>
    <recommendedName>
        <fullName evidence="4">EbsA protein</fullName>
    </recommendedName>
</protein>
<comment type="caution">
    <text evidence="2">The sequence shown here is derived from an EMBL/GenBank/DDBJ whole genome shotgun (WGS) entry which is preliminary data.</text>
</comment>